<keyword evidence="5 7" id="KW-1133">Transmembrane helix</keyword>
<feature type="transmembrane region" description="Helical" evidence="7">
    <location>
        <begin position="466"/>
        <end position="487"/>
    </location>
</feature>
<evidence type="ECO:0000256" key="5">
    <source>
        <dbReference type="ARBA" id="ARBA00022989"/>
    </source>
</evidence>
<evidence type="ECO:0000256" key="7">
    <source>
        <dbReference type="SAM" id="Phobius"/>
    </source>
</evidence>
<keyword evidence="4 7" id="KW-0812">Transmembrane</keyword>
<feature type="transmembrane region" description="Helical" evidence="7">
    <location>
        <begin position="226"/>
        <end position="245"/>
    </location>
</feature>
<evidence type="ECO:0000256" key="3">
    <source>
        <dbReference type="ARBA" id="ARBA00022475"/>
    </source>
</evidence>
<dbReference type="SUPFAM" id="SSF103473">
    <property type="entry name" value="MFS general substrate transporter"/>
    <property type="match status" value="1"/>
</dbReference>
<feature type="transmembrane region" description="Helical" evidence="7">
    <location>
        <begin position="169"/>
        <end position="187"/>
    </location>
</feature>
<dbReference type="PRINTS" id="PR01036">
    <property type="entry name" value="TCRTETB"/>
</dbReference>
<feature type="transmembrane region" description="Helical" evidence="7">
    <location>
        <begin position="106"/>
        <end position="128"/>
    </location>
</feature>
<proteinExistence type="predicted"/>
<dbReference type="CDD" id="cd17321">
    <property type="entry name" value="MFS_MMR_MDR_like"/>
    <property type="match status" value="1"/>
</dbReference>
<keyword evidence="2" id="KW-0813">Transport</keyword>
<dbReference type="InterPro" id="IPR036259">
    <property type="entry name" value="MFS_trans_sf"/>
</dbReference>
<dbReference type="Pfam" id="PF07690">
    <property type="entry name" value="MFS_1"/>
    <property type="match status" value="1"/>
</dbReference>
<gene>
    <name evidence="9" type="ORF">J2S04_001144</name>
</gene>
<accession>A0ABT9LVB4</accession>
<feature type="transmembrane region" description="Helical" evidence="7">
    <location>
        <begin position="134"/>
        <end position="157"/>
    </location>
</feature>
<feature type="transmembrane region" description="Helical" evidence="7">
    <location>
        <begin position="384"/>
        <end position="402"/>
    </location>
</feature>
<evidence type="ECO:0000256" key="2">
    <source>
        <dbReference type="ARBA" id="ARBA00022448"/>
    </source>
</evidence>
<feature type="transmembrane region" description="Helical" evidence="7">
    <location>
        <begin position="423"/>
        <end position="446"/>
    </location>
</feature>
<dbReference type="PANTHER" id="PTHR42718:SF46">
    <property type="entry name" value="BLR6921 PROTEIN"/>
    <property type="match status" value="1"/>
</dbReference>
<dbReference type="InterPro" id="IPR004638">
    <property type="entry name" value="EmrB-like"/>
</dbReference>
<evidence type="ECO:0000313" key="10">
    <source>
        <dbReference type="Proteomes" id="UP001229209"/>
    </source>
</evidence>
<dbReference type="PROSITE" id="PS50850">
    <property type="entry name" value="MFS"/>
    <property type="match status" value="1"/>
</dbReference>
<comment type="caution">
    <text evidence="9">The sequence shown here is derived from an EMBL/GenBank/DDBJ whole genome shotgun (WGS) entry which is preliminary data.</text>
</comment>
<evidence type="ECO:0000313" key="9">
    <source>
        <dbReference type="EMBL" id="MDP9728212.1"/>
    </source>
</evidence>
<dbReference type="Proteomes" id="UP001229209">
    <property type="component" value="Unassembled WGS sequence"/>
</dbReference>
<sequence>MMHTPPSVTTEPNSPHRKSFFDHLPLPSVRNRKGYHWFVVGTVCIGAFMAALDASIINIALPTMQKSFQVTMGAVEWVSLTYLLTLAALIIPLGRMADIFGRRWMYAIGFSVFIVGSFLCGISPTLAIMNGARVLQAIGAAMLQANSVAIITAATPLSDRGKAIGIQGSAQGIGLSLGPAIGGAILSTIGWRWIFFVNVPVGIIGTLLGILLLPRDEERKEKREPFDIWGAIVLAPTLVGIIYFVKEGQSAGWTSPIELVALIVGVLGLILFIAMELKKKTPLLDLKLFKFPQITIGNITGVLSFASMYSVTLLGPFFLDRVMHLEPYQAGLLMMIVPIGMTIFTPISGILADRYGARILTVSGMAATMLGGLALFLASGTLTYPMLVVGLFLVGSGLGLFTPPNNASVMNASPRNRLGVTGGILNMARTLGMSLGVTLGGVSYEVMLSLQGIHNESTATLSEMNIAYHQAFLITGAVALIAMFLSFSKRAAKKVEEAA</sequence>
<feature type="domain" description="Major facilitator superfamily (MFS) profile" evidence="8">
    <location>
        <begin position="39"/>
        <end position="494"/>
    </location>
</feature>
<feature type="transmembrane region" description="Helical" evidence="7">
    <location>
        <begin position="257"/>
        <end position="275"/>
    </location>
</feature>
<dbReference type="Gene3D" id="1.20.1250.20">
    <property type="entry name" value="MFS general substrate transporter like domains"/>
    <property type="match status" value="1"/>
</dbReference>
<organism evidence="9 10">
    <name type="scientific">Alicyclobacillus tolerans</name>
    <dbReference type="NCBI Taxonomy" id="90970"/>
    <lineage>
        <taxon>Bacteria</taxon>
        <taxon>Bacillati</taxon>
        <taxon>Bacillota</taxon>
        <taxon>Bacilli</taxon>
        <taxon>Bacillales</taxon>
        <taxon>Alicyclobacillaceae</taxon>
        <taxon>Alicyclobacillus</taxon>
    </lineage>
</organism>
<dbReference type="EMBL" id="JAURUO010000005">
    <property type="protein sequence ID" value="MDP9728212.1"/>
    <property type="molecule type" value="Genomic_DNA"/>
</dbReference>
<dbReference type="InterPro" id="IPR020846">
    <property type="entry name" value="MFS_dom"/>
</dbReference>
<dbReference type="Gene3D" id="1.20.1720.10">
    <property type="entry name" value="Multidrug resistance protein D"/>
    <property type="match status" value="1"/>
</dbReference>
<evidence type="ECO:0000259" key="8">
    <source>
        <dbReference type="PROSITE" id="PS50850"/>
    </source>
</evidence>
<keyword evidence="10" id="KW-1185">Reference proteome</keyword>
<feature type="transmembrane region" description="Helical" evidence="7">
    <location>
        <begin position="193"/>
        <end position="214"/>
    </location>
</feature>
<dbReference type="PANTHER" id="PTHR42718">
    <property type="entry name" value="MAJOR FACILITATOR SUPERFAMILY MULTIDRUG TRANSPORTER MFSC"/>
    <property type="match status" value="1"/>
</dbReference>
<dbReference type="PROSITE" id="PS00216">
    <property type="entry name" value="SUGAR_TRANSPORT_1"/>
    <property type="match status" value="1"/>
</dbReference>
<dbReference type="NCBIfam" id="TIGR00711">
    <property type="entry name" value="efflux_EmrB"/>
    <property type="match status" value="1"/>
</dbReference>
<reference evidence="9 10" key="1">
    <citation type="submission" date="2023-07" db="EMBL/GenBank/DDBJ databases">
        <title>Genomic Encyclopedia of Type Strains, Phase IV (KMG-IV): sequencing the most valuable type-strain genomes for metagenomic binning, comparative biology and taxonomic classification.</title>
        <authorList>
            <person name="Goeker M."/>
        </authorList>
    </citation>
    <scope>NUCLEOTIDE SEQUENCE [LARGE SCALE GENOMIC DNA]</scope>
    <source>
        <strain evidence="9 10">DSM 25924</strain>
    </source>
</reference>
<keyword evidence="6 7" id="KW-0472">Membrane</keyword>
<feature type="transmembrane region" description="Helical" evidence="7">
    <location>
        <begin position="296"/>
        <end position="319"/>
    </location>
</feature>
<feature type="transmembrane region" description="Helical" evidence="7">
    <location>
        <begin position="359"/>
        <end position="378"/>
    </location>
</feature>
<name>A0ABT9LVB4_9BACL</name>
<dbReference type="InterPro" id="IPR005829">
    <property type="entry name" value="Sugar_transporter_CS"/>
</dbReference>
<comment type="subcellular location">
    <subcellularLocation>
        <location evidence="1">Cell membrane</location>
        <topology evidence="1">Multi-pass membrane protein</topology>
    </subcellularLocation>
</comment>
<feature type="transmembrane region" description="Helical" evidence="7">
    <location>
        <begin position="77"/>
        <end position="94"/>
    </location>
</feature>
<feature type="transmembrane region" description="Helical" evidence="7">
    <location>
        <begin position="331"/>
        <end position="352"/>
    </location>
</feature>
<protein>
    <submittedName>
        <fullName evidence="9">EmrB/QacA subfamily drug resistance transporter</fullName>
    </submittedName>
</protein>
<evidence type="ECO:0000256" key="1">
    <source>
        <dbReference type="ARBA" id="ARBA00004651"/>
    </source>
</evidence>
<keyword evidence="3" id="KW-1003">Cell membrane</keyword>
<dbReference type="InterPro" id="IPR011701">
    <property type="entry name" value="MFS"/>
</dbReference>
<feature type="transmembrane region" description="Helical" evidence="7">
    <location>
        <begin position="35"/>
        <end position="57"/>
    </location>
</feature>
<evidence type="ECO:0000256" key="6">
    <source>
        <dbReference type="ARBA" id="ARBA00023136"/>
    </source>
</evidence>
<evidence type="ECO:0000256" key="4">
    <source>
        <dbReference type="ARBA" id="ARBA00022692"/>
    </source>
</evidence>